<accession>A0A067PXT2</accession>
<evidence type="ECO:0000313" key="2">
    <source>
        <dbReference type="EMBL" id="KDQ59494.1"/>
    </source>
</evidence>
<feature type="compositionally biased region" description="Basic and acidic residues" evidence="1">
    <location>
        <begin position="131"/>
        <end position="149"/>
    </location>
</feature>
<gene>
    <name evidence="2" type="ORF">JAAARDRAFT_623330</name>
</gene>
<evidence type="ECO:0000313" key="3">
    <source>
        <dbReference type="Proteomes" id="UP000027265"/>
    </source>
</evidence>
<keyword evidence="3" id="KW-1185">Reference proteome</keyword>
<dbReference type="EMBL" id="KL197715">
    <property type="protein sequence ID" value="KDQ59494.1"/>
    <property type="molecule type" value="Genomic_DNA"/>
</dbReference>
<feature type="region of interest" description="Disordered" evidence="1">
    <location>
        <begin position="123"/>
        <end position="149"/>
    </location>
</feature>
<sequence>MTFTWNIVPEDACQMSRGCEEGDNQELQQRSKLWWFSAHSLRDFHTRRSCSATTGTDQGSASLLSLTLKRLKRMRPGQWYLHRVGGGVRRACDASTRYVRGAGLHSPLGFISQVALMTCMTQSKPGTSQNRLKDPHNEARKEQRRLARM</sequence>
<name>A0A067PXT2_9AGAM</name>
<dbReference type="Proteomes" id="UP000027265">
    <property type="component" value="Unassembled WGS sequence"/>
</dbReference>
<reference evidence="3" key="1">
    <citation type="journal article" date="2014" name="Proc. Natl. Acad. Sci. U.S.A.">
        <title>Extensive sampling of basidiomycete genomes demonstrates inadequacy of the white-rot/brown-rot paradigm for wood decay fungi.</title>
        <authorList>
            <person name="Riley R."/>
            <person name="Salamov A.A."/>
            <person name="Brown D.W."/>
            <person name="Nagy L.G."/>
            <person name="Floudas D."/>
            <person name="Held B.W."/>
            <person name="Levasseur A."/>
            <person name="Lombard V."/>
            <person name="Morin E."/>
            <person name="Otillar R."/>
            <person name="Lindquist E.A."/>
            <person name="Sun H."/>
            <person name="LaButti K.M."/>
            <person name="Schmutz J."/>
            <person name="Jabbour D."/>
            <person name="Luo H."/>
            <person name="Baker S.E."/>
            <person name="Pisabarro A.G."/>
            <person name="Walton J.D."/>
            <person name="Blanchette R.A."/>
            <person name="Henrissat B."/>
            <person name="Martin F."/>
            <person name="Cullen D."/>
            <person name="Hibbett D.S."/>
            <person name="Grigoriev I.V."/>
        </authorList>
    </citation>
    <scope>NUCLEOTIDE SEQUENCE [LARGE SCALE GENOMIC DNA]</scope>
    <source>
        <strain evidence="3">MUCL 33604</strain>
    </source>
</reference>
<proteinExistence type="predicted"/>
<protein>
    <submittedName>
        <fullName evidence="2">Uncharacterized protein</fullName>
    </submittedName>
</protein>
<dbReference type="AlphaFoldDB" id="A0A067PXT2"/>
<evidence type="ECO:0000256" key="1">
    <source>
        <dbReference type="SAM" id="MobiDB-lite"/>
    </source>
</evidence>
<organism evidence="2 3">
    <name type="scientific">Jaapia argillacea MUCL 33604</name>
    <dbReference type="NCBI Taxonomy" id="933084"/>
    <lineage>
        <taxon>Eukaryota</taxon>
        <taxon>Fungi</taxon>
        <taxon>Dikarya</taxon>
        <taxon>Basidiomycota</taxon>
        <taxon>Agaricomycotina</taxon>
        <taxon>Agaricomycetes</taxon>
        <taxon>Agaricomycetidae</taxon>
        <taxon>Jaapiales</taxon>
        <taxon>Jaapiaceae</taxon>
        <taxon>Jaapia</taxon>
    </lineage>
</organism>
<dbReference type="InParanoid" id="A0A067PXT2"/>
<dbReference type="HOGENOM" id="CLU_1749949_0_0_1"/>